<evidence type="ECO:0000259" key="11">
    <source>
        <dbReference type="Pfam" id="PF25994"/>
    </source>
</evidence>
<dbReference type="NCBIfam" id="TIGR01843">
    <property type="entry name" value="type_I_hlyD"/>
    <property type="match status" value="1"/>
</dbReference>
<evidence type="ECO:0000256" key="3">
    <source>
        <dbReference type="ARBA" id="ARBA00022448"/>
    </source>
</evidence>
<keyword evidence="3 9" id="KW-0813">Transport</keyword>
<dbReference type="AlphaFoldDB" id="A0A6B2K7B3"/>
<dbReference type="Gene3D" id="2.40.30.170">
    <property type="match status" value="1"/>
</dbReference>
<evidence type="ECO:0000256" key="5">
    <source>
        <dbReference type="ARBA" id="ARBA00022519"/>
    </source>
</evidence>
<evidence type="ECO:0000313" key="14">
    <source>
        <dbReference type="Proteomes" id="UP000474757"/>
    </source>
</evidence>
<dbReference type="EMBL" id="JAAGAB010000004">
    <property type="protein sequence ID" value="NDV02866.1"/>
    <property type="molecule type" value="Genomic_DNA"/>
</dbReference>
<evidence type="ECO:0000256" key="9">
    <source>
        <dbReference type="RuleBase" id="RU365093"/>
    </source>
</evidence>
<comment type="caution">
    <text evidence="13">The sequence shown here is derived from an EMBL/GenBank/DDBJ whole genome shotgun (WGS) entry which is preliminary data.</text>
</comment>
<evidence type="ECO:0000256" key="6">
    <source>
        <dbReference type="ARBA" id="ARBA00022692"/>
    </source>
</evidence>
<evidence type="ECO:0000259" key="12">
    <source>
        <dbReference type="Pfam" id="PF26002"/>
    </source>
</evidence>
<feature type="domain" description="AprE-like long alpha-helical hairpin" evidence="11">
    <location>
        <begin position="76"/>
        <end position="261"/>
    </location>
</feature>
<dbReference type="PRINTS" id="PR01490">
    <property type="entry name" value="RTXTOXIND"/>
</dbReference>
<dbReference type="Proteomes" id="UP000474757">
    <property type="component" value="Unassembled WGS sequence"/>
</dbReference>
<keyword evidence="7" id="KW-1133">Transmembrane helix</keyword>
<dbReference type="Gene3D" id="2.40.50.100">
    <property type="match status" value="1"/>
</dbReference>
<feature type="coiled-coil region" evidence="10">
    <location>
        <begin position="135"/>
        <end position="214"/>
    </location>
</feature>
<proteinExistence type="inferred from homology"/>
<comment type="similarity">
    <text evidence="2 9">Belongs to the membrane fusion protein (MFP) (TC 8.A.1) family.</text>
</comment>
<dbReference type="Pfam" id="PF25994">
    <property type="entry name" value="HH_AprE"/>
    <property type="match status" value="1"/>
</dbReference>
<keyword evidence="14" id="KW-1185">Reference proteome</keyword>
<evidence type="ECO:0000256" key="2">
    <source>
        <dbReference type="ARBA" id="ARBA00009477"/>
    </source>
</evidence>
<dbReference type="Gene3D" id="1.10.287.470">
    <property type="entry name" value="Helix hairpin bin"/>
    <property type="match status" value="1"/>
</dbReference>
<keyword evidence="5 9" id="KW-0997">Cell inner membrane</keyword>
<keyword evidence="6" id="KW-0812">Transmembrane</keyword>
<gene>
    <name evidence="13" type="ORF">GZA08_18025</name>
</gene>
<dbReference type="Pfam" id="PF26002">
    <property type="entry name" value="Beta-barrel_AprE"/>
    <property type="match status" value="1"/>
</dbReference>
<organism evidence="13 14">
    <name type="scientific">Pseudoroseicyclus tamaricis</name>
    <dbReference type="NCBI Taxonomy" id="2705421"/>
    <lineage>
        <taxon>Bacteria</taxon>
        <taxon>Pseudomonadati</taxon>
        <taxon>Pseudomonadota</taxon>
        <taxon>Alphaproteobacteria</taxon>
        <taxon>Rhodobacterales</taxon>
        <taxon>Paracoccaceae</taxon>
        <taxon>Pseudoroseicyclus</taxon>
    </lineage>
</organism>
<accession>A0A6B2K7B3</accession>
<dbReference type="GO" id="GO:0015031">
    <property type="term" value="P:protein transport"/>
    <property type="evidence" value="ECO:0007669"/>
    <property type="project" value="InterPro"/>
</dbReference>
<keyword evidence="10" id="KW-0175">Coiled coil</keyword>
<evidence type="ECO:0000256" key="1">
    <source>
        <dbReference type="ARBA" id="ARBA00004377"/>
    </source>
</evidence>
<dbReference type="SUPFAM" id="SSF111369">
    <property type="entry name" value="HlyD-like secretion proteins"/>
    <property type="match status" value="1"/>
</dbReference>
<evidence type="ECO:0000256" key="4">
    <source>
        <dbReference type="ARBA" id="ARBA00022475"/>
    </source>
</evidence>
<dbReference type="InterPro" id="IPR058781">
    <property type="entry name" value="HH_AprE-like"/>
</dbReference>
<dbReference type="PANTHER" id="PTHR30386">
    <property type="entry name" value="MEMBRANE FUSION SUBUNIT OF EMRAB-TOLC MULTIDRUG EFFLUX PUMP"/>
    <property type="match status" value="1"/>
</dbReference>
<dbReference type="GO" id="GO:0005886">
    <property type="term" value="C:plasma membrane"/>
    <property type="evidence" value="ECO:0007669"/>
    <property type="project" value="UniProtKB-SubCell"/>
</dbReference>
<sequence length="419" mass="46198">MGGLIAILLLVGGFGGWAVASQITGAVIAMGRIEVEQNRQIVQHPDGGVVEEILVSEGSTVEAGDLLIRLDEEELRSELASVEGQLFEILARRARFEAEVDNAEDLDFDPLLLEAESPLAGELMDGQRRLYAARRVSEAQVRDQLQRRIEQIEAQIEGIEAQKQAITQQIAFLQSELDSQQSLLDRGLAQSARVLALEREKADLEGRHGELTAAAAQAQGRITETEIEIIKIDATRGEEAISTLRDLQYTQIDLAERRHQLLNRIDRLDIRAPASGVVYGLRVFAPRSVIVAADPLLYVIPQDRPLVITAQVQPQDIDQIFVGQPAGLRFSAFDQRQTPELDGRVMQVSADAFTDEASGLSFYRAEIALNDGEIERLPPGMALLPGMPVEAFIATAARSPMAYFLKPFTDYFAKAFRET</sequence>
<dbReference type="InterPro" id="IPR058982">
    <property type="entry name" value="Beta-barrel_AprE"/>
</dbReference>
<keyword evidence="4 9" id="KW-1003">Cell membrane</keyword>
<evidence type="ECO:0000256" key="10">
    <source>
        <dbReference type="SAM" id="Coils"/>
    </source>
</evidence>
<keyword evidence="8" id="KW-0472">Membrane</keyword>
<evidence type="ECO:0000313" key="13">
    <source>
        <dbReference type="EMBL" id="NDV02866.1"/>
    </source>
</evidence>
<feature type="domain" description="AprE-like beta-barrel" evidence="12">
    <location>
        <begin position="306"/>
        <end position="395"/>
    </location>
</feature>
<dbReference type="InterPro" id="IPR050739">
    <property type="entry name" value="MFP"/>
</dbReference>
<reference evidence="13 14" key="1">
    <citation type="submission" date="2020-02" db="EMBL/GenBank/DDBJ databases">
        <title>Pseudoroseicyclus tamarix, sp. nov., isolated from offshore sediment of a Tamarix chinensis forest.</title>
        <authorList>
            <person name="Gai Y."/>
        </authorList>
    </citation>
    <scope>NUCLEOTIDE SEQUENCE [LARGE SCALE GENOMIC DNA]</scope>
    <source>
        <strain evidence="13 14">CLL3-39</strain>
    </source>
</reference>
<dbReference type="RefSeq" id="WP_163896345.1">
    <property type="nucleotide sequence ID" value="NZ_JAAFYS010000004.1"/>
</dbReference>
<dbReference type="PANTHER" id="PTHR30386:SF17">
    <property type="entry name" value="ALKALINE PROTEASE SECRETION PROTEIN APRE"/>
    <property type="match status" value="1"/>
</dbReference>
<dbReference type="InterPro" id="IPR010129">
    <property type="entry name" value="T1SS_HlyD"/>
</dbReference>
<comment type="subcellular location">
    <subcellularLocation>
        <location evidence="1 9">Cell inner membrane</location>
        <topology evidence="1 9">Single-pass membrane protein</topology>
    </subcellularLocation>
</comment>
<name>A0A6B2K7B3_9RHOB</name>
<protein>
    <recommendedName>
        <fullName evidence="9">Membrane fusion protein (MFP) family protein</fullName>
    </recommendedName>
</protein>
<evidence type="ECO:0000256" key="7">
    <source>
        <dbReference type="ARBA" id="ARBA00022989"/>
    </source>
</evidence>
<evidence type="ECO:0000256" key="8">
    <source>
        <dbReference type="ARBA" id="ARBA00023136"/>
    </source>
</evidence>